<evidence type="ECO:0000313" key="3">
    <source>
        <dbReference type="Proteomes" id="UP000297693"/>
    </source>
</evidence>
<evidence type="ECO:0000313" key="2">
    <source>
        <dbReference type="EMBL" id="TGL60077.1"/>
    </source>
</evidence>
<comment type="caution">
    <text evidence="2">The sequence shown here is derived from an EMBL/GenBank/DDBJ whole genome shotgun (WGS) entry which is preliminary data.</text>
</comment>
<feature type="transmembrane region" description="Helical" evidence="1">
    <location>
        <begin position="20"/>
        <end position="43"/>
    </location>
</feature>
<keyword evidence="3" id="KW-1185">Reference proteome</keyword>
<dbReference type="RefSeq" id="WP_135623004.1">
    <property type="nucleotide sequence ID" value="NZ_RQGD01000022.1"/>
</dbReference>
<dbReference type="Proteomes" id="UP000297693">
    <property type="component" value="Unassembled WGS sequence"/>
</dbReference>
<protein>
    <submittedName>
        <fullName evidence="2">Uncharacterized protein</fullName>
    </submittedName>
</protein>
<dbReference type="EMBL" id="RQGD01000022">
    <property type="protein sequence ID" value="TGL60077.1"/>
    <property type="molecule type" value="Genomic_DNA"/>
</dbReference>
<keyword evidence="1" id="KW-0472">Membrane</keyword>
<accession>A0A4R9K688</accession>
<dbReference type="AlphaFoldDB" id="A0A4R9K688"/>
<sequence>MKRYLIPTIFFAVGLLLQFWLYFSWITLGLLVTSTLLLCLLIFTVSEMSISKDSSEVSSDTGRYTETLALTLPEPMMKALSEVEKNFETNSFRKTEPIFHDEDPIQFASDLLAKQERLRFTEVVKEYALPVQNPKISSILYAYFDGYRFTESVWQKGTMIIDSEANDIEWEDFEENTIKRGLPCLSAGRQKLFLPIVINAQVFGVICMQTKDQFFESEMNLLWLTTVTLSEKVLEQKEYFRALHDSKSGLFNKAHFYSSAKDRFQSKSTQLLILLKFMKPENYLEFAVSLNEKTKSQGFTDIGFFQLEDLLLGCFIPSQSIQEFTFFIQSFVEELDALGYECELALGHSSNKNVTGKFDQWIKQAYHSLETSILTNAA</sequence>
<proteinExistence type="predicted"/>
<evidence type="ECO:0000256" key="1">
    <source>
        <dbReference type="SAM" id="Phobius"/>
    </source>
</evidence>
<reference evidence="2" key="1">
    <citation type="journal article" date="2019" name="PLoS Negl. Trop. Dis.">
        <title>Revisiting the worldwide diversity of Leptospira species in the environment.</title>
        <authorList>
            <person name="Vincent A.T."/>
            <person name="Schiettekatte O."/>
            <person name="Bourhy P."/>
            <person name="Veyrier F.J."/>
            <person name="Picardeau M."/>
        </authorList>
    </citation>
    <scope>NUCLEOTIDE SEQUENCE [LARGE SCALE GENOMIC DNA]</scope>
    <source>
        <strain evidence="2">201702476</strain>
    </source>
</reference>
<name>A0A4R9K688_9LEPT</name>
<keyword evidence="1" id="KW-1133">Transmembrane helix</keyword>
<keyword evidence="1" id="KW-0812">Transmembrane</keyword>
<gene>
    <name evidence="2" type="ORF">EHQ58_06145</name>
</gene>
<organism evidence="2 3">
    <name type="scientific">Leptospira ognonensis</name>
    <dbReference type="NCBI Taxonomy" id="2484945"/>
    <lineage>
        <taxon>Bacteria</taxon>
        <taxon>Pseudomonadati</taxon>
        <taxon>Spirochaetota</taxon>
        <taxon>Spirochaetia</taxon>
        <taxon>Leptospirales</taxon>
        <taxon>Leptospiraceae</taxon>
        <taxon>Leptospira</taxon>
    </lineage>
</organism>
<dbReference type="OrthoDB" id="318752at2"/>